<evidence type="ECO:0000256" key="1">
    <source>
        <dbReference type="ARBA" id="ARBA00022679"/>
    </source>
</evidence>
<dbReference type="Pfam" id="PF00583">
    <property type="entry name" value="Acetyltransf_1"/>
    <property type="match status" value="1"/>
</dbReference>
<comment type="catalytic activity">
    <reaction evidence="2">
        <text>N-terminal L-alanyl-[ribosomal protein bS18] + acetyl-CoA = N-terminal N(alpha)-acetyl-L-alanyl-[ribosomal protein bS18] + CoA + H(+)</text>
        <dbReference type="Rhea" id="RHEA:43756"/>
        <dbReference type="Rhea" id="RHEA-COMP:10676"/>
        <dbReference type="Rhea" id="RHEA-COMP:10677"/>
        <dbReference type="ChEBI" id="CHEBI:15378"/>
        <dbReference type="ChEBI" id="CHEBI:57287"/>
        <dbReference type="ChEBI" id="CHEBI:57288"/>
        <dbReference type="ChEBI" id="CHEBI:64718"/>
        <dbReference type="ChEBI" id="CHEBI:83683"/>
        <dbReference type="EC" id="2.3.1.266"/>
    </reaction>
</comment>
<proteinExistence type="inferred from homology"/>
<dbReference type="NCBIfam" id="TIGR01575">
    <property type="entry name" value="rimI"/>
    <property type="match status" value="1"/>
</dbReference>
<reference evidence="4 5" key="1">
    <citation type="submission" date="2014-03" db="EMBL/GenBank/DDBJ databases">
        <title>The draft genome sequence of Thioclava dalianensis DLFJ1-1.</title>
        <authorList>
            <person name="Lai Q."/>
            <person name="Shao Z."/>
        </authorList>
    </citation>
    <scope>NUCLEOTIDE SEQUENCE [LARGE SCALE GENOMIC DNA]</scope>
    <source>
        <strain evidence="4 5">DLFJ1-1</strain>
    </source>
</reference>
<evidence type="ECO:0000256" key="2">
    <source>
        <dbReference type="RuleBase" id="RU363094"/>
    </source>
</evidence>
<name>A0A074TG95_9RHOB</name>
<keyword evidence="2" id="KW-0963">Cytoplasm</keyword>
<evidence type="ECO:0000313" key="4">
    <source>
        <dbReference type="EMBL" id="KEP69150.1"/>
    </source>
</evidence>
<dbReference type="PROSITE" id="PS51186">
    <property type="entry name" value="GNAT"/>
    <property type="match status" value="1"/>
</dbReference>
<dbReference type="InterPro" id="IPR006464">
    <property type="entry name" value="AcTrfase_RimI/Ard1"/>
</dbReference>
<evidence type="ECO:0000313" key="5">
    <source>
        <dbReference type="Proteomes" id="UP000027725"/>
    </source>
</evidence>
<dbReference type="CDD" id="cd04301">
    <property type="entry name" value="NAT_SF"/>
    <property type="match status" value="1"/>
</dbReference>
<keyword evidence="1 4" id="KW-0808">Transferase</keyword>
<dbReference type="AlphaFoldDB" id="A0A074TG95"/>
<comment type="function">
    <text evidence="2">Acetylates the N-terminal alanine of ribosomal protein bS18.</text>
</comment>
<sequence length="141" mass="15298">MGPEDLSRLHAACFTTPRPWSAAEFADFLAQDGVFLVQEPGGFLLGRVIVDEAELLTLAVDPAQRRRGIARRLMAQFVAQCQTRNVCSAFLEVSETNAAARALYVATGWQESGRRRAYYRTPEGVPQDAVVMGLPLGSAAG</sequence>
<protein>
    <recommendedName>
        <fullName evidence="2">[Ribosomal protein bS18]-alanine N-acetyltransferase</fullName>
        <ecNumber evidence="2">2.3.1.266</ecNumber>
    </recommendedName>
</protein>
<comment type="similarity">
    <text evidence="2">Belongs to the acetyltransferase family. RimI subfamily.</text>
</comment>
<comment type="caution">
    <text evidence="4">The sequence shown here is derived from an EMBL/GenBank/DDBJ whole genome shotgun (WGS) entry which is preliminary data.</text>
</comment>
<evidence type="ECO:0000259" key="3">
    <source>
        <dbReference type="PROSITE" id="PS51186"/>
    </source>
</evidence>
<dbReference type="Proteomes" id="UP000027725">
    <property type="component" value="Unassembled WGS sequence"/>
</dbReference>
<dbReference type="Gene3D" id="3.40.630.30">
    <property type="match status" value="1"/>
</dbReference>
<gene>
    <name evidence="4" type="ORF">DL1_05265</name>
</gene>
<dbReference type="RefSeq" id="WP_038067131.1">
    <property type="nucleotide sequence ID" value="NZ_FOVB01000001.1"/>
</dbReference>
<dbReference type="SUPFAM" id="SSF55729">
    <property type="entry name" value="Acyl-CoA N-acyltransferases (Nat)"/>
    <property type="match status" value="1"/>
</dbReference>
<dbReference type="InterPro" id="IPR050769">
    <property type="entry name" value="NAT_camello-type"/>
</dbReference>
<dbReference type="GO" id="GO:0008999">
    <property type="term" value="F:protein-N-terminal-alanine acetyltransferase activity"/>
    <property type="evidence" value="ECO:0007669"/>
    <property type="project" value="UniProtKB-EC"/>
</dbReference>
<dbReference type="GO" id="GO:0005737">
    <property type="term" value="C:cytoplasm"/>
    <property type="evidence" value="ECO:0007669"/>
    <property type="project" value="UniProtKB-SubCell"/>
</dbReference>
<dbReference type="PANTHER" id="PTHR13947">
    <property type="entry name" value="GNAT FAMILY N-ACETYLTRANSFERASE"/>
    <property type="match status" value="1"/>
</dbReference>
<dbReference type="eggNOG" id="COG0456">
    <property type="taxonomic scope" value="Bacteria"/>
</dbReference>
<feature type="domain" description="N-acetyltransferase" evidence="3">
    <location>
        <begin position="1"/>
        <end position="137"/>
    </location>
</feature>
<dbReference type="OrthoDB" id="9804026at2"/>
<accession>A0A074TG95</accession>
<dbReference type="InterPro" id="IPR016181">
    <property type="entry name" value="Acyl_CoA_acyltransferase"/>
</dbReference>
<dbReference type="EMBL" id="JHEH01000017">
    <property type="protein sequence ID" value="KEP69150.1"/>
    <property type="molecule type" value="Genomic_DNA"/>
</dbReference>
<organism evidence="4 5">
    <name type="scientific">Thioclava dalianensis</name>
    <dbReference type="NCBI Taxonomy" id="1185766"/>
    <lineage>
        <taxon>Bacteria</taxon>
        <taxon>Pseudomonadati</taxon>
        <taxon>Pseudomonadota</taxon>
        <taxon>Alphaproteobacteria</taxon>
        <taxon>Rhodobacterales</taxon>
        <taxon>Paracoccaceae</taxon>
        <taxon>Thioclava</taxon>
    </lineage>
</organism>
<comment type="subcellular location">
    <subcellularLocation>
        <location evidence="2">Cytoplasm</location>
    </subcellularLocation>
</comment>
<dbReference type="InterPro" id="IPR000182">
    <property type="entry name" value="GNAT_dom"/>
</dbReference>
<keyword evidence="5" id="KW-1185">Reference proteome</keyword>
<dbReference type="STRING" id="1185766.SAMN05216224_101864"/>
<dbReference type="PANTHER" id="PTHR13947:SF37">
    <property type="entry name" value="LD18367P"/>
    <property type="match status" value="1"/>
</dbReference>
<dbReference type="EC" id="2.3.1.266" evidence="2"/>